<keyword evidence="1" id="KW-0472">Membrane</keyword>
<sequence length="381" mass="43008">MKDVKKYTLPIIIAISAISVSISAAYYSITGLSKLFAGASTEVAVMATSLEVSKLVIVSLLYRYWNSINKVLRTYLTLAATVLILITSMGIYGFLSAAYQDTYRGLEVKNNEISFITQKKDFYEKDVARFDAELERISSNITTLSNSKSSSIQVKDVSVVGGVRTTISTTEVRLAQKRIAIEEENRIQVQHQRQVAADSLQKFQLEILQLENNSDIAGELGPLEYLSGLTGISMDRIINVLLLVIIFVFDPLAISLVLAANFAFERIKGLGKLEEKWQSFQEELENRDWDVTVQDGLDEEEWDEDHSLDLVMNDMVKEEDTFFEDLNKPDEKQTPEKINSPTIVKILKMNPNRLKAEMSDGTTQWIAKKDFGNNENKITYL</sequence>
<feature type="transmembrane region" description="Helical" evidence="1">
    <location>
        <begin position="237"/>
        <end position="264"/>
    </location>
</feature>
<evidence type="ECO:0000313" key="3">
    <source>
        <dbReference type="Proteomes" id="UP000595566"/>
    </source>
</evidence>
<keyword evidence="1" id="KW-1133">Transmembrane helix</keyword>
<evidence type="ECO:0000313" key="2">
    <source>
        <dbReference type="EMBL" id="QQO91765.1"/>
    </source>
</evidence>
<protein>
    <submittedName>
        <fullName evidence="2">Uncharacterized protein</fullName>
    </submittedName>
</protein>
<keyword evidence="1" id="KW-0812">Transmembrane</keyword>
<organism evidence="2 3">
    <name type="scientific">Flavobacterium phage vB_FspM_immuto_2-6A</name>
    <dbReference type="NCBI Taxonomy" id="2801477"/>
    <lineage>
        <taxon>Viruses</taxon>
        <taxon>Duplodnaviria</taxon>
        <taxon>Heunggongvirae</taxon>
        <taxon>Uroviricota</taxon>
        <taxon>Caudoviricetes</taxon>
        <taxon>Immutovirus</taxon>
        <taxon>Immutovirus immuto</taxon>
    </lineage>
</organism>
<accession>A0A7T8ERH6</accession>
<feature type="transmembrane region" description="Helical" evidence="1">
    <location>
        <begin position="74"/>
        <end position="95"/>
    </location>
</feature>
<dbReference type="EMBL" id="MW353175">
    <property type="protein sequence ID" value="QQO91765.1"/>
    <property type="molecule type" value="Genomic_DNA"/>
</dbReference>
<proteinExistence type="predicted"/>
<reference evidence="2 3" key="1">
    <citation type="submission" date="2020-12" db="EMBL/GenBank/DDBJ databases">
        <title>Dynamics of Baltic Sea phages driven by environmental changes.</title>
        <authorList>
            <person name="Hoetzinger M."/>
            <person name="Nilsson E."/>
            <person name="Holmfeldt K."/>
        </authorList>
    </citation>
    <scope>NUCLEOTIDE SEQUENCE [LARGE SCALE GENOMIC DNA]</scope>
</reference>
<gene>
    <name evidence="2" type="ORF">immuto26A_86</name>
</gene>
<keyword evidence="3" id="KW-1185">Reference proteome</keyword>
<name>A0A7T8ERH6_9CAUD</name>
<dbReference type="Proteomes" id="UP000595566">
    <property type="component" value="Segment"/>
</dbReference>
<evidence type="ECO:0000256" key="1">
    <source>
        <dbReference type="SAM" id="Phobius"/>
    </source>
</evidence>
<feature type="transmembrane region" description="Helical" evidence="1">
    <location>
        <begin position="7"/>
        <end position="29"/>
    </location>
</feature>